<evidence type="ECO:0000259" key="1">
    <source>
        <dbReference type="Pfam" id="PF01610"/>
    </source>
</evidence>
<sequence>MDMNTAYDLEVRMHCSQAEVVYELFYVVAKLEREVMDRVRVGEANRLRGDRVARKVVKSSRWLLLRNWENVTREVTRSGSKRSWPPIER</sequence>
<keyword evidence="2" id="KW-0614">Plasmid</keyword>
<dbReference type="Proteomes" id="UP000255505">
    <property type="component" value="Plasmid III"/>
</dbReference>
<dbReference type="AlphaFoldDB" id="A0A375IUJ3"/>
<proteinExistence type="predicted"/>
<geneLocation type="plasmid" evidence="2">
    <name>III</name>
</geneLocation>
<organism evidence="2 3">
    <name type="scientific">Cupriavidus taiwanensis</name>
    <dbReference type="NCBI Taxonomy" id="164546"/>
    <lineage>
        <taxon>Bacteria</taxon>
        <taxon>Pseudomonadati</taxon>
        <taxon>Pseudomonadota</taxon>
        <taxon>Betaproteobacteria</taxon>
        <taxon>Burkholderiales</taxon>
        <taxon>Burkholderiaceae</taxon>
        <taxon>Cupriavidus</taxon>
    </lineage>
</organism>
<dbReference type="Pfam" id="PF01610">
    <property type="entry name" value="DDE_Tnp_ISL3"/>
    <property type="match status" value="1"/>
</dbReference>
<feature type="domain" description="Transposase IS204/IS1001/IS1096/IS1165 DDE" evidence="1">
    <location>
        <begin position="1"/>
        <end position="74"/>
    </location>
</feature>
<gene>
    <name evidence="2" type="ORF">CT19425_P30138</name>
</gene>
<name>A0A375IUJ3_9BURK</name>
<accession>A0A375IUJ3</accession>
<protein>
    <recommendedName>
        <fullName evidence="1">Transposase IS204/IS1001/IS1096/IS1165 DDE domain-containing protein</fullName>
    </recommendedName>
</protein>
<dbReference type="InterPro" id="IPR002560">
    <property type="entry name" value="Transposase_DDE"/>
</dbReference>
<dbReference type="EMBL" id="LT991978">
    <property type="protein sequence ID" value="SPK77289.1"/>
    <property type="molecule type" value="Genomic_DNA"/>
</dbReference>
<reference evidence="2 3" key="1">
    <citation type="submission" date="2018-01" db="EMBL/GenBank/DDBJ databases">
        <authorList>
            <person name="Gaut B.S."/>
            <person name="Morton B.R."/>
            <person name="Clegg M.T."/>
            <person name="Duvall M.R."/>
        </authorList>
    </citation>
    <scope>NUCLEOTIDE SEQUENCE [LARGE SCALE GENOMIC DNA]</scope>
    <source>
        <strain evidence="2">Cupriavidus taiwanensis LMG 19425</strain>
        <plasmid evidence="3">Plasmid iii</plasmid>
    </source>
</reference>
<evidence type="ECO:0000313" key="2">
    <source>
        <dbReference type="EMBL" id="SPK77289.1"/>
    </source>
</evidence>
<evidence type="ECO:0000313" key="3">
    <source>
        <dbReference type="Proteomes" id="UP000255505"/>
    </source>
</evidence>